<feature type="compositionally biased region" description="Polar residues" evidence="1">
    <location>
        <begin position="803"/>
        <end position="818"/>
    </location>
</feature>
<evidence type="ECO:0000313" key="4">
    <source>
        <dbReference type="Proteomes" id="UP000306050"/>
    </source>
</evidence>
<feature type="compositionally biased region" description="Polar residues" evidence="1">
    <location>
        <begin position="44"/>
        <end position="64"/>
    </location>
</feature>
<name>A0A4U7KUA4_9BASI</name>
<comment type="caution">
    <text evidence="3">The sequence shown here is derived from an EMBL/GenBank/DDBJ whole genome shotgun (WGS) entry which is preliminary data.</text>
</comment>
<feature type="region of interest" description="Disordered" evidence="1">
    <location>
        <begin position="793"/>
        <end position="849"/>
    </location>
</feature>
<feature type="compositionally biased region" description="Low complexity" evidence="1">
    <location>
        <begin position="9"/>
        <end position="24"/>
    </location>
</feature>
<feature type="region of interest" description="Disordered" evidence="1">
    <location>
        <begin position="1"/>
        <end position="278"/>
    </location>
</feature>
<feature type="compositionally biased region" description="Low complexity" evidence="1">
    <location>
        <begin position="659"/>
        <end position="686"/>
    </location>
</feature>
<dbReference type="RefSeq" id="XP_029740126.1">
    <property type="nucleotide sequence ID" value="XM_029883449.1"/>
</dbReference>
<evidence type="ECO:0000256" key="1">
    <source>
        <dbReference type="SAM" id="MobiDB-lite"/>
    </source>
</evidence>
<evidence type="ECO:0000313" key="3">
    <source>
        <dbReference type="EMBL" id="TKY88141.1"/>
    </source>
</evidence>
<dbReference type="EMBL" id="SRRM01000010">
    <property type="protein sequence ID" value="TKY88141.1"/>
    <property type="molecule type" value="Genomic_DNA"/>
</dbReference>
<dbReference type="AlphaFoldDB" id="A0A4U7KUA4"/>
<feature type="region of interest" description="Disordered" evidence="1">
    <location>
        <begin position="341"/>
        <end position="536"/>
    </location>
</feature>
<organism evidence="3 4">
    <name type="scientific">Sporisorium graminicola</name>
    <dbReference type="NCBI Taxonomy" id="280036"/>
    <lineage>
        <taxon>Eukaryota</taxon>
        <taxon>Fungi</taxon>
        <taxon>Dikarya</taxon>
        <taxon>Basidiomycota</taxon>
        <taxon>Ustilaginomycotina</taxon>
        <taxon>Ustilaginomycetes</taxon>
        <taxon>Ustilaginales</taxon>
        <taxon>Ustilaginaceae</taxon>
        <taxon>Sporisorium</taxon>
    </lineage>
</organism>
<feature type="compositionally biased region" description="Polar residues" evidence="1">
    <location>
        <begin position="146"/>
        <end position="159"/>
    </location>
</feature>
<gene>
    <name evidence="3" type="ORF">EX895_002851</name>
</gene>
<dbReference type="GeneID" id="40725746"/>
<feature type="region of interest" description="Disordered" evidence="1">
    <location>
        <begin position="646"/>
        <end position="692"/>
    </location>
</feature>
<feature type="transmembrane region" description="Helical" evidence="2">
    <location>
        <begin position="762"/>
        <end position="783"/>
    </location>
</feature>
<dbReference type="OrthoDB" id="3367059at2759"/>
<keyword evidence="4" id="KW-1185">Reference proteome</keyword>
<protein>
    <submittedName>
        <fullName evidence="3">Uncharacterized protein</fullName>
    </submittedName>
</protein>
<keyword evidence="2" id="KW-0472">Membrane</keyword>
<feature type="compositionally biased region" description="Basic and acidic residues" evidence="1">
    <location>
        <begin position="417"/>
        <end position="433"/>
    </location>
</feature>
<sequence length="881" mass="92928">MAASTTIRPHSSSCSRSSTPWLSPEAPAATWRHSYVDPTDLSRRTSTASTHQQAAVSTNTATEQSSLSSSSSMSSSSRDSHSQEWWEHVLPPGQLAERLRKAQRSTSASRRRNNPALANATPSERSAWKRLSGIPTETHQHDRSEPSTAASSPRSSFNGGVSPAAATLPRSALRSSHRSHDAASISFGNPSQSESSAEVSSDEIGSAPSRQHMPHHQARFAFPTGERDSAPTSRRSGVKTTGNSPELASSSTWAADSFDPSRSISRSSGGRRKRVMSEDGIASSFFASTQSSLSSSSSSSYRLPGSHSAVYLSQLASNSSDTSTTWTSTVADRVRSKYAHHSLPDNTPELSSDDGGANVTTFSTTTTAQRVRKTSTTKTTVRASSSASSSKTASPPTDLRSHFDRPDQPTSTIASDNLDKYLPHVDRRDRHVSFDQATEIPRRASVQDWSEPITSSQSAFSFGSLPSRDFNSPFDSLPPRSNSTRRPRQGVRTSGRRTTSFSLPGSRRGSIRGDSPFHHSGATADAAAAAQHPATHHRRVGSIPDVVLLESLNVAQKQLASAGNLALTLTRQLSAPLRPVFHMTLFLSISSITVLSLACFLCASYMLTAWDDVSKRTQKVGEVAGRTKYRFERTLDWGLRMLGPTEASTSRSDVEDGKSSSAGKAKVSGEDAGATAASSGAASSKTGAREKRRGPVLAAGHALFWPARVAFSGASVVASTFTPPAVSGMFSSSGKERPAQAKGKTRSGGGSTLPPRPPLSTLLPSILFTLLLAIGAGLTSFLASRRAATEAASAAATGGRMPDTSSARPYSVPLSGSPSPHLAHGDMPWGHFSAPSTSASSPSASPFVGSRRTNAGWDKDAVGGQRRAFGTAGLDAGAFGR</sequence>
<reference evidence="3 4" key="1">
    <citation type="submission" date="2019-05" db="EMBL/GenBank/DDBJ databases">
        <title>Sporisorium graminicola CBS 10092 draft sequencing and annotation.</title>
        <authorList>
            <person name="Solano-Gonzalez S."/>
            <person name="Caddick M.X."/>
            <person name="Darby A."/>
        </authorList>
    </citation>
    <scope>NUCLEOTIDE SEQUENCE [LARGE SCALE GENOMIC DNA]</scope>
    <source>
        <strain evidence="3 4">CBS 10092</strain>
    </source>
</reference>
<keyword evidence="2" id="KW-1133">Transmembrane helix</keyword>
<proteinExistence type="predicted"/>
<feature type="compositionally biased region" description="Polar residues" evidence="1">
    <location>
        <begin position="469"/>
        <end position="482"/>
    </location>
</feature>
<feature type="region of interest" description="Disordered" evidence="1">
    <location>
        <begin position="727"/>
        <end position="756"/>
    </location>
</feature>
<feature type="compositionally biased region" description="Low complexity" evidence="1">
    <location>
        <begin position="191"/>
        <end position="203"/>
    </location>
</feature>
<feature type="compositionally biased region" description="Basic and acidic residues" evidence="1">
    <location>
        <begin position="78"/>
        <end position="87"/>
    </location>
</feature>
<evidence type="ECO:0000256" key="2">
    <source>
        <dbReference type="SAM" id="Phobius"/>
    </source>
</evidence>
<feature type="compositionally biased region" description="Polar residues" evidence="1">
    <location>
        <begin position="230"/>
        <end position="254"/>
    </location>
</feature>
<feature type="transmembrane region" description="Helical" evidence="2">
    <location>
        <begin position="696"/>
        <end position="721"/>
    </location>
</feature>
<feature type="compositionally biased region" description="Low complexity" evidence="1">
    <location>
        <begin position="65"/>
        <end position="77"/>
    </location>
</feature>
<dbReference type="Proteomes" id="UP000306050">
    <property type="component" value="Chromosome SGRAM_18"/>
</dbReference>
<feature type="compositionally biased region" description="Low complexity" evidence="1">
    <location>
        <begin position="833"/>
        <end position="846"/>
    </location>
</feature>
<feature type="compositionally biased region" description="Low complexity" evidence="1">
    <location>
        <begin position="376"/>
        <end position="394"/>
    </location>
</feature>
<feature type="compositionally biased region" description="Low complexity" evidence="1">
    <location>
        <begin position="518"/>
        <end position="533"/>
    </location>
</feature>
<feature type="transmembrane region" description="Helical" evidence="2">
    <location>
        <begin position="580"/>
        <end position="607"/>
    </location>
</feature>
<keyword evidence="2" id="KW-0812">Transmembrane</keyword>
<accession>A0A4U7KUA4</accession>
<feature type="compositionally biased region" description="Polar residues" evidence="1">
    <location>
        <begin position="452"/>
        <end position="461"/>
    </location>
</feature>
<dbReference type="KEGG" id="sgra:EX895_002851"/>